<gene>
    <name evidence="1" type="ORF">CN613_13110</name>
</gene>
<sequence length="74" mass="8355">MRDKLISVFSIQIMAMKPKGDSYSFPPSVFTWHGAKKGSVPPYGWVDAFFPPKKKGFPSLLLWLLGVCYPLAYD</sequence>
<comment type="caution">
    <text evidence="1">The sequence shown here is derived from an EMBL/GenBank/DDBJ whole genome shotgun (WGS) entry which is preliminary data.</text>
</comment>
<dbReference type="AlphaFoldDB" id="A0A2B6SEN5"/>
<dbReference type="EMBL" id="NUDP01000043">
    <property type="protein sequence ID" value="PEM69065.1"/>
    <property type="molecule type" value="Genomic_DNA"/>
</dbReference>
<evidence type="ECO:0000313" key="1">
    <source>
        <dbReference type="EMBL" id="PEM69065.1"/>
    </source>
</evidence>
<proteinExistence type="predicted"/>
<name>A0A2B6SEN5_9BACI</name>
<organism evidence="1 2">
    <name type="scientific">Bacillus pseudomycoides</name>
    <dbReference type="NCBI Taxonomy" id="64104"/>
    <lineage>
        <taxon>Bacteria</taxon>
        <taxon>Bacillati</taxon>
        <taxon>Bacillota</taxon>
        <taxon>Bacilli</taxon>
        <taxon>Bacillales</taxon>
        <taxon>Bacillaceae</taxon>
        <taxon>Bacillus</taxon>
        <taxon>Bacillus cereus group</taxon>
    </lineage>
</organism>
<protein>
    <submittedName>
        <fullName evidence="1">Uncharacterized protein</fullName>
    </submittedName>
</protein>
<reference evidence="1 2" key="1">
    <citation type="submission" date="2017-09" db="EMBL/GenBank/DDBJ databases">
        <title>Large-scale bioinformatics analysis of Bacillus genomes uncovers conserved roles of natural products in bacterial physiology.</title>
        <authorList>
            <consortium name="Agbiome Team Llc"/>
            <person name="Bleich R.M."/>
            <person name="Grubbs K.J."/>
            <person name="Santa Maria K.C."/>
            <person name="Allen S.E."/>
            <person name="Farag S."/>
            <person name="Shank E.A."/>
            <person name="Bowers A."/>
        </authorList>
    </citation>
    <scope>NUCLEOTIDE SEQUENCE [LARGE SCALE GENOMIC DNA]</scope>
    <source>
        <strain evidence="1 2">AFS009893</strain>
    </source>
</reference>
<accession>A0A2B6SEN5</accession>
<evidence type="ECO:0000313" key="2">
    <source>
        <dbReference type="Proteomes" id="UP000219775"/>
    </source>
</evidence>
<dbReference type="Proteomes" id="UP000219775">
    <property type="component" value="Unassembled WGS sequence"/>
</dbReference>